<evidence type="ECO:0000313" key="4">
    <source>
        <dbReference type="Proteomes" id="UP000273786"/>
    </source>
</evidence>
<dbReference type="Pfam" id="PF00202">
    <property type="entry name" value="Aminotran_3"/>
    <property type="match status" value="1"/>
</dbReference>
<dbReference type="Proteomes" id="UP000273786">
    <property type="component" value="Unassembled WGS sequence"/>
</dbReference>
<evidence type="ECO:0000313" key="3">
    <source>
        <dbReference type="EMBL" id="RRH91097.1"/>
    </source>
</evidence>
<dbReference type="GO" id="GO:0030170">
    <property type="term" value="F:pyridoxal phosphate binding"/>
    <property type="evidence" value="ECO:0007669"/>
    <property type="project" value="InterPro"/>
</dbReference>
<dbReference type="Gene3D" id="3.90.1150.10">
    <property type="entry name" value="Aspartate Aminotransferase, domain 1"/>
    <property type="match status" value="1"/>
</dbReference>
<reference evidence="3 4" key="1">
    <citation type="submission" date="2018-11" db="EMBL/GenBank/DDBJ databases">
        <title>the genome of Mesorhizobium tamadayense DSM 28320.</title>
        <authorList>
            <person name="Gao J."/>
        </authorList>
    </citation>
    <scope>NUCLEOTIDE SEQUENCE [LARGE SCALE GENOMIC DNA]</scope>
    <source>
        <strain evidence="3 4">DSM 28320</strain>
    </source>
</reference>
<dbReference type="EMBL" id="RQXT01000064">
    <property type="protein sequence ID" value="RRH91097.1"/>
    <property type="molecule type" value="Genomic_DNA"/>
</dbReference>
<accession>A0A3P3EY30</accession>
<dbReference type="AlphaFoldDB" id="A0A3P3EY30"/>
<dbReference type="PANTHER" id="PTHR43713">
    <property type="entry name" value="GLUTAMATE-1-SEMIALDEHYDE 2,1-AMINOMUTASE"/>
    <property type="match status" value="1"/>
</dbReference>
<dbReference type="OrthoDB" id="9801052at2"/>
<dbReference type="InterPro" id="IPR015421">
    <property type="entry name" value="PyrdxlP-dep_Trfase_major"/>
</dbReference>
<sequence length="278" mass="29996">MTMWKGALILHQTTGAIRRLTVCSMPVELPPPPPRTSLSSLTTSPSRAESSSVHTMSALAAILLDPVAYRVGMVPIEADLREVIQDCCNRFGILLVVDEVVSYRVGFRGAHDIFGFEPDLVALGKMIGGGLPVGAVAGPASYMAVFDHTRGKPAVSHGGTFSANPLSMTAGLAALQSYTKDAVARLNQMGETLRSEIIEQLRRRELPAQVTGASSLFRLHLKTEVIRNYRTSFPSALQKAALAKVHLAISNELLWRALDSDERDRCPRSSRSAGGCRS</sequence>
<gene>
    <name evidence="3" type="ORF">EH240_32285</name>
</gene>
<dbReference type="InterPro" id="IPR005814">
    <property type="entry name" value="Aminotrans_3"/>
</dbReference>
<comment type="cofactor">
    <cofactor evidence="1">
        <name>pyridoxal 5'-phosphate</name>
        <dbReference type="ChEBI" id="CHEBI:597326"/>
    </cofactor>
</comment>
<name>A0A3P3EY30_9HYPH</name>
<keyword evidence="4" id="KW-1185">Reference proteome</keyword>
<dbReference type="InterPro" id="IPR015424">
    <property type="entry name" value="PyrdxlP-dep_Trfase"/>
</dbReference>
<dbReference type="Gene3D" id="3.40.640.10">
    <property type="entry name" value="Type I PLP-dependent aspartate aminotransferase-like (Major domain)"/>
    <property type="match status" value="1"/>
</dbReference>
<dbReference type="PANTHER" id="PTHR43713:SF3">
    <property type="entry name" value="GLUTAMATE-1-SEMIALDEHYDE 2,1-AMINOMUTASE 1, CHLOROPLASTIC-RELATED"/>
    <property type="match status" value="1"/>
</dbReference>
<dbReference type="GO" id="GO:0008483">
    <property type="term" value="F:transaminase activity"/>
    <property type="evidence" value="ECO:0007669"/>
    <property type="project" value="UniProtKB-KW"/>
</dbReference>
<keyword evidence="3" id="KW-0808">Transferase</keyword>
<comment type="caution">
    <text evidence="3">The sequence shown here is derived from an EMBL/GenBank/DDBJ whole genome shotgun (WGS) entry which is preliminary data.</text>
</comment>
<keyword evidence="3" id="KW-0032">Aminotransferase</keyword>
<dbReference type="SUPFAM" id="SSF53383">
    <property type="entry name" value="PLP-dependent transferases"/>
    <property type="match status" value="1"/>
</dbReference>
<proteinExistence type="predicted"/>
<keyword evidence="2" id="KW-0663">Pyridoxal phosphate</keyword>
<protein>
    <submittedName>
        <fullName evidence="3">Aminotransferase class III-fold pyridoxal phosphate-dependent enzyme</fullName>
    </submittedName>
</protein>
<dbReference type="InterPro" id="IPR015422">
    <property type="entry name" value="PyrdxlP-dep_Trfase_small"/>
</dbReference>
<evidence type="ECO:0000256" key="1">
    <source>
        <dbReference type="ARBA" id="ARBA00001933"/>
    </source>
</evidence>
<organism evidence="3 4">
    <name type="scientific">Mesorhizobium tamadayense</name>
    <dbReference type="NCBI Taxonomy" id="425306"/>
    <lineage>
        <taxon>Bacteria</taxon>
        <taxon>Pseudomonadati</taxon>
        <taxon>Pseudomonadota</taxon>
        <taxon>Alphaproteobacteria</taxon>
        <taxon>Hyphomicrobiales</taxon>
        <taxon>Phyllobacteriaceae</taxon>
        <taxon>Mesorhizobium</taxon>
    </lineage>
</organism>
<evidence type="ECO:0000256" key="2">
    <source>
        <dbReference type="ARBA" id="ARBA00022898"/>
    </source>
</evidence>